<dbReference type="CDD" id="cd06154">
    <property type="entry name" value="YjgF_YER057c_UK114_like_6"/>
    <property type="match status" value="1"/>
</dbReference>
<reference evidence="1 2" key="1">
    <citation type="submission" date="2021-03" db="EMBL/GenBank/DDBJ databases">
        <title>Fibrella sp. HMF5405 genome sequencing and assembly.</title>
        <authorList>
            <person name="Kang H."/>
            <person name="Kim H."/>
            <person name="Bae S."/>
            <person name="Joh K."/>
        </authorList>
    </citation>
    <scope>NUCLEOTIDE SEQUENCE [LARGE SCALE GENOMIC DNA]</scope>
    <source>
        <strain evidence="1 2">HMF5405</strain>
    </source>
</reference>
<organism evidence="1 2">
    <name type="scientific">Fibrella forsythiae</name>
    <dbReference type="NCBI Taxonomy" id="2817061"/>
    <lineage>
        <taxon>Bacteria</taxon>
        <taxon>Pseudomonadati</taxon>
        <taxon>Bacteroidota</taxon>
        <taxon>Cytophagia</taxon>
        <taxon>Cytophagales</taxon>
        <taxon>Spirosomataceae</taxon>
        <taxon>Fibrella</taxon>
    </lineage>
</organism>
<comment type="caution">
    <text evidence="1">The sequence shown here is derived from an EMBL/GenBank/DDBJ whole genome shotgun (WGS) entry which is preliminary data.</text>
</comment>
<dbReference type="SUPFAM" id="SSF55298">
    <property type="entry name" value="YjgF-like"/>
    <property type="match status" value="1"/>
</dbReference>
<dbReference type="Gene3D" id="3.30.1330.40">
    <property type="entry name" value="RutC-like"/>
    <property type="match status" value="1"/>
</dbReference>
<dbReference type="PANTHER" id="PTHR43857">
    <property type="entry name" value="BLR7761 PROTEIN"/>
    <property type="match status" value="1"/>
</dbReference>
<dbReference type="EMBL" id="JAFMYW010000006">
    <property type="protein sequence ID" value="MBO0951001.1"/>
    <property type="molecule type" value="Genomic_DNA"/>
</dbReference>
<dbReference type="Proteomes" id="UP000664628">
    <property type="component" value="Unassembled WGS sequence"/>
</dbReference>
<dbReference type="RefSeq" id="WP_207330938.1">
    <property type="nucleotide sequence ID" value="NZ_JAFMYW010000006.1"/>
</dbReference>
<proteinExistence type="predicted"/>
<dbReference type="InterPro" id="IPR006175">
    <property type="entry name" value="YjgF/YER057c/UK114"/>
</dbReference>
<evidence type="ECO:0000313" key="1">
    <source>
        <dbReference type="EMBL" id="MBO0951001.1"/>
    </source>
</evidence>
<name>A0ABS3JNL4_9BACT</name>
<dbReference type="InterPro" id="IPR035959">
    <property type="entry name" value="RutC-like_sf"/>
</dbReference>
<gene>
    <name evidence="1" type="ORF">J2I46_20610</name>
</gene>
<accession>A0ABS3JNL4</accession>
<dbReference type="Pfam" id="PF01042">
    <property type="entry name" value="Ribonuc_L-PSP"/>
    <property type="match status" value="1"/>
</dbReference>
<protein>
    <submittedName>
        <fullName evidence="1">RidA family protein</fullName>
    </submittedName>
</protein>
<dbReference type="PANTHER" id="PTHR43857:SF1">
    <property type="entry name" value="YJGH FAMILY PROTEIN"/>
    <property type="match status" value="1"/>
</dbReference>
<keyword evidence="2" id="KW-1185">Reference proteome</keyword>
<evidence type="ECO:0000313" key="2">
    <source>
        <dbReference type="Proteomes" id="UP000664628"/>
    </source>
</evidence>
<sequence>MTKQTILSGSPWEDKVGYCRAIRVGNLVEVSGTVAIIDGETVKADDAYAQTVNIIERIGKVLEEAGASLENVVRTRIFTTDIRRFDDIARAHGQFFSQIKPTTGMYGISQLVGPEYLVEIEFTAVVDA</sequence>